<dbReference type="GO" id="GO:0022904">
    <property type="term" value="P:respiratory electron transport chain"/>
    <property type="evidence" value="ECO:0007669"/>
    <property type="project" value="TreeGrafter"/>
</dbReference>
<protein>
    <recommendedName>
        <fullName evidence="19">Cytochrome c oxidase subunit 1</fullName>
        <ecNumber evidence="19">7.1.1.9</ecNumber>
    </recommendedName>
</protein>
<sequence length="593" mass="65504">MSTSTAPRTSAPSTSAPQKPGQPRRGSGQDFGASKVGSKGDLIVDWITTTDHKKIGYLYLITSFIYFCLGGVMALVIRAQLFEPGLELLQTKDQYNQLFTMHGTIMLLMFATPLFAGFVNVIMPLQIGAPDVAFPRLNAFAYWLYSFGSLIAVAGFLTPQGAASFGWFAYAPLSETTFSPGAGGNLWVFGLALSGFGTILGAVNFITTIITMRAPGMTMFRMPIFTWNAMVTSILVLMAFPPLAAALLGLGMDRVLGGHIYNVEAGGAILWQHLFWFFGHPEVYIIALPFFGIVSEVFPVFSRKPVFGYKTLVGATVAIAALSVTVWAHHMYVTGSVLLPFFSLMTMLIAVPTGVKIFNWVGTMWRGSITFEAAMLWAIGFLVTFTFGGLTGVILASPPLDFHVSDTYFVVAHFHYVVFGTVVFAMFSGFYFWWPKWTGKMLNERLGKVHFWLLFLGFHTTFLVQHWLGVMGMPRRYATYQPEDGFTWMNQLSTMGAMLLGISMIPFLYNVYITARRAPRVTVNDPWGYGRSLEWATSCPPPRHNFTSIPRIRSESPAFDLNHPEAAPVQYGIGPGKDAPDAPVMDLSDEKVK</sequence>
<evidence type="ECO:0000256" key="19">
    <source>
        <dbReference type="RuleBase" id="RU363061"/>
    </source>
</evidence>
<keyword evidence="15 19" id="KW-0472">Membrane</keyword>
<feature type="transmembrane region" description="Helical" evidence="19">
    <location>
        <begin position="313"/>
        <end position="332"/>
    </location>
</feature>
<feature type="transmembrane region" description="Helical" evidence="19">
    <location>
        <begin position="57"/>
        <end position="79"/>
    </location>
</feature>
<feature type="transmembrane region" description="Helical" evidence="19">
    <location>
        <begin position="187"/>
        <end position="212"/>
    </location>
</feature>
<keyword evidence="4 18" id="KW-0813">Transport</keyword>
<feature type="transmembrane region" description="Helical" evidence="19">
    <location>
        <begin position="224"/>
        <end position="248"/>
    </location>
</feature>
<keyword evidence="11 18" id="KW-0249">Electron transport</keyword>
<dbReference type="SUPFAM" id="SSF81442">
    <property type="entry name" value="Cytochrome c oxidase subunit I-like"/>
    <property type="match status" value="1"/>
</dbReference>
<dbReference type="FunFam" id="1.20.210.10:FF:000003">
    <property type="entry name" value="Cytochrome c oxidase subunit 1"/>
    <property type="match status" value="1"/>
</dbReference>
<dbReference type="InterPro" id="IPR000883">
    <property type="entry name" value="Cyt_C_Oxase_1"/>
</dbReference>
<dbReference type="Proteomes" id="UP000298488">
    <property type="component" value="Unassembled WGS sequence"/>
</dbReference>
<feature type="region of interest" description="Disordered" evidence="20">
    <location>
        <begin position="1"/>
        <end position="34"/>
    </location>
</feature>
<keyword evidence="8 18" id="KW-0812">Transmembrane</keyword>
<evidence type="ECO:0000256" key="17">
    <source>
        <dbReference type="ARBA" id="ARBA00047816"/>
    </source>
</evidence>
<keyword evidence="23" id="KW-1185">Reference proteome</keyword>
<keyword evidence="14 19" id="KW-0186">Copper</keyword>
<feature type="transmembrane region" description="Helical" evidence="19">
    <location>
        <begin position="373"/>
        <end position="396"/>
    </location>
</feature>
<dbReference type="PANTHER" id="PTHR10422:SF18">
    <property type="entry name" value="CYTOCHROME C OXIDASE SUBUNIT 1"/>
    <property type="match status" value="1"/>
</dbReference>
<keyword evidence="6 18" id="KW-0349">Heme</keyword>
<evidence type="ECO:0000256" key="12">
    <source>
        <dbReference type="ARBA" id="ARBA00022989"/>
    </source>
</evidence>
<evidence type="ECO:0000256" key="6">
    <source>
        <dbReference type="ARBA" id="ARBA00022617"/>
    </source>
</evidence>
<dbReference type="InterPro" id="IPR036927">
    <property type="entry name" value="Cyt_c_oxase-like_su1_sf"/>
</dbReference>
<reference evidence="22 23" key="1">
    <citation type="submission" date="2019-03" db="EMBL/GenBank/DDBJ databases">
        <title>Genomics of glacier-inhabiting Cryobacterium strains.</title>
        <authorList>
            <person name="Liu Q."/>
            <person name="Xin Y.-H."/>
        </authorList>
    </citation>
    <scope>NUCLEOTIDE SEQUENCE [LARGE SCALE GENOMIC DNA]</scope>
    <source>
        <strain evidence="22 23">CGMCC 1.10440</strain>
    </source>
</reference>
<feature type="domain" description="Cytochrome oxidase subunit I profile" evidence="21">
    <location>
        <begin position="46"/>
        <end position="553"/>
    </location>
</feature>
<dbReference type="GO" id="GO:0006119">
    <property type="term" value="P:oxidative phosphorylation"/>
    <property type="evidence" value="ECO:0007669"/>
    <property type="project" value="UniProtKB-UniPathway"/>
</dbReference>
<evidence type="ECO:0000256" key="14">
    <source>
        <dbReference type="ARBA" id="ARBA00023008"/>
    </source>
</evidence>
<evidence type="ECO:0000256" key="1">
    <source>
        <dbReference type="ARBA" id="ARBA00004651"/>
    </source>
</evidence>
<evidence type="ECO:0000256" key="18">
    <source>
        <dbReference type="RuleBase" id="RU000370"/>
    </source>
</evidence>
<keyword evidence="12 19" id="KW-1133">Transmembrane helix</keyword>
<name>A0A4R8V729_9MICO</name>
<keyword evidence="13 19" id="KW-0408">Iron</keyword>
<proteinExistence type="inferred from homology"/>
<dbReference type="PANTHER" id="PTHR10422">
    <property type="entry name" value="CYTOCHROME C OXIDASE SUBUNIT 1"/>
    <property type="match status" value="1"/>
</dbReference>
<dbReference type="GO" id="GO:0004129">
    <property type="term" value="F:cytochrome-c oxidase activity"/>
    <property type="evidence" value="ECO:0007669"/>
    <property type="project" value="UniProtKB-EC"/>
</dbReference>
<feature type="transmembrane region" description="Helical" evidence="19">
    <location>
        <begin position="338"/>
        <end position="361"/>
    </location>
</feature>
<comment type="pathway">
    <text evidence="2 19">Energy metabolism; oxidative phosphorylation.</text>
</comment>
<evidence type="ECO:0000256" key="7">
    <source>
        <dbReference type="ARBA" id="ARBA00022660"/>
    </source>
</evidence>
<dbReference type="InterPro" id="IPR023615">
    <property type="entry name" value="Cyt_c_Oxase_su1_BS"/>
</dbReference>
<evidence type="ECO:0000256" key="4">
    <source>
        <dbReference type="ARBA" id="ARBA00022448"/>
    </source>
</evidence>
<comment type="function">
    <text evidence="16 19">Cytochrome c oxidase is the component of the respiratory chain that catalyzes the reduction of oxygen to water. Subunits 1-3 form the functional core of the enzyme complex. CO I is the catalytic subunit of the enzyme. Electrons originating in cytochrome c are transferred via the copper A center of subunit 2 and heme A of subunit 1 to the bimetallic center formed by heme A3 and copper B.</text>
</comment>
<dbReference type="RefSeq" id="WP_104094794.1">
    <property type="nucleotide sequence ID" value="NZ_JACHBP010000001.1"/>
</dbReference>
<dbReference type="PRINTS" id="PR01165">
    <property type="entry name" value="CYCOXIDASEI"/>
</dbReference>
<keyword evidence="10" id="KW-1278">Translocase</keyword>
<evidence type="ECO:0000256" key="13">
    <source>
        <dbReference type="ARBA" id="ARBA00023004"/>
    </source>
</evidence>
<feature type="transmembrane region" description="Helical" evidence="19">
    <location>
        <begin position="488"/>
        <end position="512"/>
    </location>
</feature>
<evidence type="ECO:0000256" key="2">
    <source>
        <dbReference type="ARBA" id="ARBA00004673"/>
    </source>
</evidence>
<gene>
    <name evidence="22" type="primary">ctaD</name>
    <name evidence="22" type="ORF">E3N84_01795</name>
</gene>
<dbReference type="GO" id="GO:0016491">
    <property type="term" value="F:oxidoreductase activity"/>
    <property type="evidence" value="ECO:0007669"/>
    <property type="project" value="UniProtKB-KW"/>
</dbReference>
<dbReference type="InterPro" id="IPR023616">
    <property type="entry name" value="Cyt_c_oxase-like_su1_dom"/>
</dbReference>
<evidence type="ECO:0000256" key="3">
    <source>
        <dbReference type="ARBA" id="ARBA00009578"/>
    </source>
</evidence>
<dbReference type="OrthoDB" id="9803294at2"/>
<dbReference type="CDD" id="cd01662">
    <property type="entry name" value="Ubiquinol_Oxidase_I"/>
    <property type="match status" value="1"/>
</dbReference>
<dbReference type="Pfam" id="PF00115">
    <property type="entry name" value="COX1"/>
    <property type="match status" value="1"/>
</dbReference>
<keyword evidence="22" id="KW-0560">Oxidoreductase</keyword>
<dbReference type="AlphaFoldDB" id="A0A4R8V729"/>
<dbReference type="InterPro" id="IPR014241">
    <property type="entry name" value="Cyt_c_oxidase_su1_bac"/>
</dbReference>
<evidence type="ECO:0000256" key="11">
    <source>
        <dbReference type="ARBA" id="ARBA00022982"/>
    </source>
</evidence>
<comment type="subcellular location">
    <subcellularLocation>
        <location evidence="1 19">Cell membrane</location>
        <topology evidence="1 19">Multi-pass membrane protein</topology>
    </subcellularLocation>
</comment>
<evidence type="ECO:0000313" key="23">
    <source>
        <dbReference type="Proteomes" id="UP000298488"/>
    </source>
</evidence>
<evidence type="ECO:0000256" key="8">
    <source>
        <dbReference type="ARBA" id="ARBA00022692"/>
    </source>
</evidence>
<dbReference type="GO" id="GO:0005886">
    <property type="term" value="C:plasma membrane"/>
    <property type="evidence" value="ECO:0007669"/>
    <property type="project" value="UniProtKB-SubCell"/>
</dbReference>
<dbReference type="PROSITE" id="PS00077">
    <property type="entry name" value="COX1_CUB"/>
    <property type="match status" value="1"/>
</dbReference>
<comment type="caution">
    <text evidence="22">The sequence shown here is derived from an EMBL/GenBank/DDBJ whole genome shotgun (WGS) entry which is preliminary data.</text>
</comment>
<dbReference type="EC" id="7.1.1.9" evidence="19"/>
<feature type="transmembrane region" description="Helical" evidence="19">
    <location>
        <begin position="446"/>
        <end position="468"/>
    </location>
</feature>
<feature type="transmembrane region" description="Helical" evidence="19">
    <location>
        <begin position="283"/>
        <end position="301"/>
    </location>
</feature>
<organism evidence="22 23">
    <name type="scientific">Terrimesophilobacter mesophilus</name>
    <dbReference type="NCBI Taxonomy" id="433647"/>
    <lineage>
        <taxon>Bacteria</taxon>
        <taxon>Bacillati</taxon>
        <taxon>Actinomycetota</taxon>
        <taxon>Actinomycetes</taxon>
        <taxon>Micrococcales</taxon>
        <taxon>Microbacteriaceae</taxon>
        <taxon>Terrimesophilobacter</taxon>
    </lineage>
</organism>
<keyword evidence="9 19" id="KW-0479">Metal-binding</keyword>
<accession>A0A4R8V729</accession>
<evidence type="ECO:0000259" key="21">
    <source>
        <dbReference type="PROSITE" id="PS50855"/>
    </source>
</evidence>
<keyword evidence="7 18" id="KW-0679">Respiratory chain</keyword>
<feature type="compositionally biased region" description="Low complexity" evidence="20">
    <location>
        <begin position="1"/>
        <end position="17"/>
    </location>
</feature>
<evidence type="ECO:0000256" key="16">
    <source>
        <dbReference type="ARBA" id="ARBA00025218"/>
    </source>
</evidence>
<dbReference type="UniPathway" id="UPA00705"/>
<feature type="region of interest" description="Disordered" evidence="20">
    <location>
        <begin position="570"/>
        <end position="593"/>
    </location>
</feature>
<evidence type="ECO:0000256" key="10">
    <source>
        <dbReference type="ARBA" id="ARBA00022967"/>
    </source>
</evidence>
<dbReference type="GO" id="GO:0015990">
    <property type="term" value="P:electron transport coupled proton transport"/>
    <property type="evidence" value="ECO:0007669"/>
    <property type="project" value="InterPro"/>
</dbReference>
<evidence type="ECO:0000256" key="20">
    <source>
        <dbReference type="SAM" id="MobiDB-lite"/>
    </source>
</evidence>
<dbReference type="NCBIfam" id="TIGR02891">
    <property type="entry name" value="CtaD_CoxA"/>
    <property type="match status" value="1"/>
</dbReference>
<evidence type="ECO:0000256" key="5">
    <source>
        <dbReference type="ARBA" id="ARBA00022475"/>
    </source>
</evidence>
<dbReference type="PROSITE" id="PS50855">
    <property type="entry name" value="COX1"/>
    <property type="match status" value="1"/>
</dbReference>
<dbReference type="GO" id="GO:0046872">
    <property type="term" value="F:metal ion binding"/>
    <property type="evidence" value="ECO:0007669"/>
    <property type="project" value="UniProtKB-KW"/>
</dbReference>
<evidence type="ECO:0000256" key="15">
    <source>
        <dbReference type="ARBA" id="ARBA00023136"/>
    </source>
</evidence>
<feature type="transmembrane region" description="Helical" evidence="19">
    <location>
        <begin position="142"/>
        <end position="167"/>
    </location>
</feature>
<feature type="transmembrane region" description="Helical" evidence="19">
    <location>
        <begin position="408"/>
        <end position="434"/>
    </location>
</feature>
<evidence type="ECO:0000256" key="9">
    <source>
        <dbReference type="ARBA" id="ARBA00022723"/>
    </source>
</evidence>
<comment type="catalytic activity">
    <reaction evidence="17 19">
        <text>4 Fe(II)-[cytochrome c] + O2 + 8 H(+)(in) = 4 Fe(III)-[cytochrome c] + 2 H2O + 4 H(+)(out)</text>
        <dbReference type="Rhea" id="RHEA:11436"/>
        <dbReference type="Rhea" id="RHEA-COMP:10350"/>
        <dbReference type="Rhea" id="RHEA-COMP:14399"/>
        <dbReference type="ChEBI" id="CHEBI:15377"/>
        <dbReference type="ChEBI" id="CHEBI:15378"/>
        <dbReference type="ChEBI" id="CHEBI:15379"/>
        <dbReference type="ChEBI" id="CHEBI:29033"/>
        <dbReference type="ChEBI" id="CHEBI:29034"/>
        <dbReference type="EC" id="7.1.1.9"/>
    </reaction>
</comment>
<feature type="transmembrane region" description="Helical" evidence="19">
    <location>
        <begin position="99"/>
        <end position="122"/>
    </location>
</feature>
<dbReference type="EMBL" id="SOFI01000003">
    <property type="protein sequence ID" value="TFB78914.1"/>
    <property type="molecule type" value="Genomic_DNA"/>
</dbReference>
<dbReference type="GO" id="GO:0020037">
    <property type="term" value="F:heme binding"/>
    <property type="evidence" value="ECO:0007669"/>
    <property type="project" value="InterPro"/>
</dbReference>
<comment type="similarity">
    <text evidence="3 18">Belongs to the heme-copper respiratory oxidase family.</text>
</comment>
<keyword evidence="5 19" id="KW-1003">Cell membrane</keyword>
<dbReference type="Gene3D" id="1.20.210.10">
    <property type="entry name" value="Cytochrome c oxidase-like, subunit I domain"/>
    <property type="match status" value="1"/>
</dbReference>
<evidence type="ECO:0000313" key="22">
    <source>
        <dbReference type="EMBL" id="TFB78914.1"/>
    </source>
</evidence>